<name>A0A857KMQ1_9ACTN</name>
<accession>A0A857KMQ1</accession>
<evidence type="ECO:0000313" key="1">
    <source>
        <dbReference type="EMBL" id="QHN40804.1"/>
    </source>
</evidence>
<organism evidence="1">
    <name type="scientific">Gordonia amarae</name>
    <dbReference type="NCBI Taxonomy" id="36821"/>
    <lineage>
        <taxon>Bacteria</taxon>
        <taxon>Bacillati</taxon>
        <taxon>Actinomycetota</taxon>
        <taxon>Actinomycetes</taxon>
        <taxon>Mycobacteriales</taxon>
        <taxon>Gordoniaceae</taxon>
        <taxon>Gordonia</taxon>
    </lineage>
</organism>
<dbReference type="EMBL" id="CP045810">
    <property type="protein sequence ID" value="QHN40804.1"/>
    <property type="molecule type" value="Genomic_DNA"/>
</dbReference>
<sequence length="142" mass="15622">MIRKLTVALMGLILSAGLVSVASGQAAAAPWDNDGGPVTNAVNITVWTRGDNYRAPRVYITTAYGRYVKDARNVGYPKRRPGRTGFSYVAYNVPQGVALKVRVASPYHFLGGERLFFQNFHFTKHQERSVGLIQQGLGSFTE</sequence>
<dbReference type="AlphaFoldDB" id="A0A857KMQ1"/>
<protein>
    <submittedName>
        <fullName evidence="1">Uncharacterized protein</fullName>
    </submittedName>
</protein>
<proteinExistence type="predicted"/>
<reference evidence="1" key="1">
    <citation type="journal article" date="2021" name="Nat. Microbiol.">
        <title>Cocultivation of an ultrasmall environmental parasitic bacterium with lytic ability against bacteria associated with wastewater foams.</title>
        <authorList>
            <person name="Batinovic S."/>
            <person name="Rose J.J.A."/>
            <person name="Ratcliffe J."/>
            <person name="Seviour R.J."/>
            <person name="Petrovski S."/>
        </authorList>
    </citation>
    <scope>NUCLEOTIDE SEQUENCE</scope>
    <source>
        <strain evidence="1">CON44</strain>
    </source>
</reference>
<dbReference type="RefSeq" id="WP_005193594.1">
    <property type="nucleotide sequence ID" value="NZ_CP045804.1"/>
</dbReference>
<gene>
    <name evidence="1" type="ORF">GII30_18060</name>
</gene>